<name>A0A9P1H207_9PEZI</name>
<evidence type="ECO:0000313" key="4">
    <source>
        <dbReference type="Proteomes" id="UP000838763"/>
    </source>
</evidence>
<reference evidence="3" key="1">
    <citation type="submission" date="2022-11" db="EMBL/GenBank/DDBJ databases">
        <authorList>
            <person name="Scott C."/>
            <person name="Bruce N."/>
        </authorList>
    </citation>
    <scope>NUCLEOTIDE SEQUENCE</scope>
</reference>
<dbReference type="PANTHER" id="PTHR10622">
    <property type="entry name" value="HET DOMAIN-CONTAINING PROTEIN"/>
    <property type="match status" value="1"/>
</dbReference>
<organism evidence="3 4">
    <name type="scientific">Parascedosporium putredinis</name>
    <dbReference type="NCBI Taxonomy" id="1442378"/>
    <lineage>
        <taxon>Eukaryota</taxon>
        <taxon>Fungi</taxon>
        <taxon>Dikarya</taxon>
        <taxon>Ascomycota</taxon>
        <taxon>Pezizomycotina</taxon>
        <taxon>Sordariomycetes</taxon>
        <taxon>Hypocreomycetidae</taxon>
        <taxon>Microascales</taxon>
        <taxon>Microascaceae</taxon>
        <taxon>Parascedosporium</taxon>
    </lineage>
</organism>
<dbReference type="Proteomes" id="UP000838763">
    <property type="component" value="Unassembled WGS sequence"/>
</dbReference>
<dbReference type="InterPro" id="IPR058525">
    <property type="entry name" value="DUF8212"/>
</dbReference>
<dbReference type="Pfam" id="PF06985">
    <property type="entry name" value="HET"/>
    <property type="match status" value="1"/>
</dbReference>
<feature type="domain" description="Heterokaryon incompatibility" evidence="1">
    <location>
        <begin position="22"/>
        <end position="111"/>
    </location>
</feature>
<evidence type="ECO:0008006" key="5">
    <source>
        <dbReference type="Google" id="ProtNLM"/>
    </source>
</evidence>
<sequence>MKLIDVRTYMVQDFPYGSVPPYAILSHTWEQDEVTFWEMQSPDSLPKKDGFAKIAFACKQAMEDDLEWLWIDTCCIDKTSSAELSEAINSMYKWYKNSEICYAYLADVSDTAVADPYGEFCTSRWFTRGWTLQELIASPNVKFYNRTWGFIGWKLCSDRHAALKMDSELLNHALSQVTGVPEDVLGDESRSDAYSVAQRFSWASRRQCTFEEDVAYCLIGLFGVNMAPLYGEGPKAFARLQEEILRDRDDNTLFAWTVEEEDPRAGALTGIFAHSLWISRPAPTWRSTQQDRIAILLVRSKLNTIESATNSVRRLAMANHCRIPFRREYMAPAYFRTWYILRSASVPTLPAKGNRGALRIRGVTLHPGMGKEIQSEDCTLVDHGACVNGSVLRLSNLRHSPPSSDALFVTHFGSVPDATWDGQQYAFTDYLGGPTAFLVGSSRLKMPFLIYFALVSEAEAVLHLESSGAALPVALQFHARRIPLREAPFDAFTSEPLVHEQFVIKCQAILENNGGVVGKPGTSVTLEVTKELFKTWKRRAR</sequence>
<gene>
    <name evidence="3" type="ORF">PPNO1_LOCUS3664</name>
</gene>
<dbReference type="AlphaFoldDB" id="A0A9P1H207"/>
<dbReference type="InterPro" id="IPR010730">
    <property type="entry name" value="HET"/>
</dbReference>
<evidence type="ECO:0000313" key="3">
    <source>
        <dbReference type="EMBL" id="CAI4213920.1"/>
    </source>
</evidence>
<dbReference type="Pfam" id="PF26640">
    <property type="entry name" value="DUF8212"/>
    <property type="match status" value="1"/>
</dbReference>
<keyword evidence="4" id="KW-1185">Reference proteome</keyword>
<dbReference type="EMBL" id="CALLCH030000009">
    <property type="protein sequence ID" value="CAI4213920.1"/>
    <property type="molecule type" value="Genomic_DNA"/>
</dbReference>
<dbReference type="PANTHER" id="PTHR10622:SF10">
    <property type="entry name" value="HET DOMAIN-CONTAINING PROTEIN"/>
    <property type="match status" value="1"/>
</dbReference>
<feature type="domain" description="DUF8212" evidence="2">
    <location>
        <begin position="235"/>
        <end position="264"/>
    </location>
</feature>
<comment type="caution">
    <text evidence="3">The sequence shown here is derived from an EMBL/GenBank/DDBJ whole genome shotgun (WGS) entry which is preliminary data.</text>
</comment>
<evidence type="ECO:0000259" key="2">
    <source>
        <dbReference type="Pfam" id="PF26640"/>
    </source>
</evidence>
<proteinExistence type="predicted"/>
<protein>
    <recommendedName>
        <fullName evidence="5">Heterokaryon incompatibility domain-containing protein</fullName>
    </recommendedName>
</protein>
<dbReference type="OrthoDB" id="20872at2759"/>
<accession>A0A9P1H207</accession>
<evidence type="ECO:0000259" key="1">
    <source>
        <dbReference type="Pfam" id="PF06985"/>
    </source>
</evidence>